<keyword evidence="2" id="KW-1185">Reference proteome</keyword>
<reference evidence="1" key="1">
    <citation type="submission" date="2022-07" db="EMBL/GenBank/DDBJ databases">
        <authorList>
            <person name="Torres-Arroyo K.M."/>
            <person name="Cardona-Perez A.V."/>
            <person name="Cruz-Vazquez C.O."/>
            <person name="Davila-Rivera B.E."/>
            <person name="Flores-Rivera E.M."/>
            <person name="Morales-Rodriguez J."/>
            <person name="Ramirez-Renta G.M."/>
            <person name="Ramos-Rodriguez C.M."/>
            <person name="Rodriguez-Rivera J.M."/>
            <person name="Toledo-Marrero N."/>
            <person name="Velazquez-Nunez L.D."/>
            <person name="Velez-Alicea A.S."/>
            <person name="Vazquez E."/>
            <person name="Balish M.F."/>
            <person name="Garlena R.A."/>
            <person name="Russell D.A."/>
            <person name="Jacobs-Sera D."/>
            <person name="Hatfull G.F."/>
        </authorList>
    </citation>
    <scope>NUCLEOTIDE SEQUENCE</scope>
</reference>
<accession>A0A9E7TXN8</accession>
<dbReference type="Proteomes" id="UP001058660">
    <property type="component" value="Segment"/>
</dbReference>
<sequence>MTADDPILDSIREERRTQLRPIIVREPSPRQASHSGGVELYFEHTPQLGSVVDLNRRELEDLVDKALVFLTGRDLATIREEEREAGYDSGLDACAMTHR</sequence>
<evidence type="ECO:0000313" key="2">
    <source>
        <dbReference type="Proteomes" id="UP001058660"/>
    </source>
</evidence>
<proteinExistence type="predicted"/>
<dbReference type="EMBL" id="ON970568">
    <property type="protein sequence ID" value="UVK59079.1"/>
    <property type="molecule type" value="Genomic_DNA"/>
</dbReference>
<name>A0A9E7TXN8_9CAUD</name>
<protein>
    <submittedName>
        <fullName evidence="1">Uncharacterized protein</fullName>
    </submittedName>
</protein>
<organism evidence="1 2">
    <name type="scientific">Microbacterium phage Cen1621</name>
    <dbReference type="NCBI Taxonomy" id="2965191"/>
    <lineage>
        <taxon>Viruses</taxon>
        <taxon>Duplodnaviria</taxon>
        <taxon>Heunggongvirae</taxon>
        <taxon>Uroviricota</taxon>
        <taxon>Caudoviricetes</taxon>
        <taxon>Casidaviridae</taxon>
        <taxon>Cenunavirus</taxon>
        <taxon>Cenunavirus Cen1621</taxon>
    </lineage>
</organism>
<gene>
    <name evidence="1" type="primary">64</name>
    <name evidence="1" type="ORF">SEA_CEN1621_64</name>
</gene>
<evidence type="ECO:0000313" key="1">
    <source>
        <dbReference type="EMBL" id="UVK59079.1"/>
    </source>
</evidence>